<evidence type="ECO:0000313" key="2">
    <source>
        <dbReference type="Proteomes" id="UP001231649"/>
    </source>
</evidence>
<proteinExistence type="predicted"/>
<keyword evidence="2" id="KW-1185">Reference proteome</keyword>
<dbReference type="EMBL" id="CM056799">
    <property type="protein sequence ID" value="KAJ8710761.1"/>
    <property type="molecule type" value="Genomic_DNA"/>
</dbReference>
<accession>A0ACC2QAT9</accession>
<evidence type="ECO:0000313" key="1">
    <source>
        <dbReference type="EMBL" id="KAJ8710761.1"/>
    </source>
</evidence>
<gene>
    <name evidence="1" type="ORF">PYW08_009276</name>
</gene>
<name>A0ACC2QAT9_9NEOP</name>
<organism evidence="1 2">
    <name type="scientific">Mythimna loreyi</name>
    <dbReference type="NCBI Taxonomy" id="667449"/>
    <lineage>
        <taxon>Eukaryota</taxon>
        <taxon>Metazoa</taxon>
        <taxon>Ecdysozoa</taxon>
        <taxon>Arthropoda</taxon>
        <taxon>Hexapoda</taxon>
        <taxon>Insecta</taxon>
        <taxon>Pterygota</taxon>
        <taxon>Neoptera</taxon>
        <taxon>Endopterygota</taxon>
        <taxon>Lepidoptera</taxon>
        <taxon>Glossata</taxon>
        <taxon>Ditrysia</taxon>
        <taxon>Noctuoidea</taxon>
        <taxon>Noctuidae</taxon>
        <taxon>Noctuinae</taxon>
        <taxon>Hadenini</taxon>
        <taxon>Mythimna</taxon>
    </lineage>
</organism>
<comment type="caution">
    <text evidence="1">The sequence shown here is derived from an EMBL/GenBank/DDBJ whole genome shotgun (WGS) entry which is preliminary data.</text>
</comment>
<reference evidence="1" key="1">
    <citation type="submission" date="2023-03" db="EMBL/GenBank/DDBJ databases">
        <title>Chromosome-level genomes of two armyworms, Mythimna separata and Mythimna loreyi, provide insights into the biosynthesis and reception of sex pheromones.</title>
        <authorList>
            <person name="Zhao H."/>
        </authorList>
    </citation>
    <scope>NUCLEOTIDE SEQUENCE</scope>
    <source>
        <strain evidence="1">BeijingLab</strain>
    </source>
</reference>
<protein>
    <submittedName>
        <fullName evidence="1">Uncharacterized protein</fullName>
    </submittedName>
</protein>
<dbReference type="Proteomes" id="UP001231649">
    <property type="component" value="Chromosome 23"/>
</dbReference>
<sequence length="159" mass="18458">MDRVQIRSEVRGVLQETLNFIIEEINEEVETERIKLGRKRKWVKDRVKQDINSYLFPELSKGPTEHFDALQMTEESFNWLLKEVEPYIQKTDTVMRMALPAALKLEIVLHLLTTGTSLRTLEVLFNVSKTSICLMISKVCDAICLALKDYIQVNKNCIL</sequence>